<dbReference type="EMBL" id="PYEP01000004">
    <property type="protein sequence ID" value="PSN07868.1"/>
    <property type="molecule type" value="Genomic_DNA"/>
</dbReference>
<dbReference type="OrthoDB" id="6506192at2"/>
<sequence>MKALIDTLAHLQRIRQKSVQDKTVELAQQKQQCTRFDNNIKALGMLMQKTGVDIRETSASALKNVAGYKGSLQRVMNWQEEELALAHIKQSHIQASLVTAACQEKVVALTLDESRASRDAQQAVKQQKASDDVAIQCWMRRLER</sequence>
<name>A0A2P8VLB7_9ENTR</name>
<dbReference type="AlphaFoldDB" id="A0A2P8VLB7"/>
<protein>
    <submittedName>
        <fullName evidence="1">Flagellar export protein FliJ</fullName>
    </submittedName>
</protein>
<proteinExistence type="predicted"/>
<dbReference type="InterPro" id="IPR012823">
    <property type="entry name" value="Flagell_FliJ"/>
</dbReference>
<evidence type="ECO:0000313" key="1">
    <source>
        <dbReference type="EMBL" id="PSN07868.1"/>
    </source>
</evidence>
<reference evidence="1 2" key="1">
    <citation type="submission" date="2018-03" db="EMBL/GenBank/DDBJ databases">
        <title>Draft genome sequence of the first documented clinical Siccibacter turicensis isolate in Austria.</title>
        <authorList>
            <person name="Lepuschitz S."/>
            <person name="Pekard-Amenitsch S."/>
            <person name="Haunold R."/>
            <person name="Schill S."/>
            <person name="Mach R."/>
            <person name="Allerberger F."/>
            <person name="Ruppitsch W."/>
            <person name="Forsythe S.J."/>
        </authorList>
    </citation>
    <scope>NUCLEOTIDE SEQUENCE [LARGE SCALE GENOMIC DNA]</scope>
    <source>
        <strain evidence="1 2">6100069499-17</strain>
    </source>
</reference>
<dbReference type="GO" id="GO:0071973">
    <property type="term" value="P:bacterial-type flagellum-dependent cell motility"/>
    <property type="evidence" value="ECO:0007669"/>
    <property type="project" value="InterPro"/>
</dbReference>
<dbReference type="RefSeq" id="WP_106877446.1">
    <property type="nucleotide sequence ID" value="NZ_PYEP01000004.1"/>
</dbReference>
<gene>
    <name evidence="1" type="ORF">C7G83_12205</name>
</gene>
<evidence type="ECO:0000313" key="2">
    <source>
        <dbReference type="Proteomes" id="UP000240212"/>
    </source>
</evidence>
<organism evidence="1 2">
    <name type="scientific">Siccibacter turicensis</name>
    <dbReference type="NCBI Taxonomy" id="357233"/>
    <lineage>
        <taxon>Bacteria</taxon>
        <taxon>Pseudomonadati</taxon>
        <taxon>Pseudomonadota</taxon>
        <taxon>Gammaproteobacteria</taxon>
        <taxon>Enterobacterales</taxon>
        <taxon>Enterobacteriaceae</taxon>
        <taxon>Siccibacter</taxon>
    </lineage>
</organism>
<dbReference type="Pfam" id="PF02050">
    <property type="entry name" value="FliJ"/>
    <property type="match status" value="1"/>
</dbReference>
<keyword evidence="1" id="KW-0282">Flagellum</keyword>
<keyword evidence="1" id="KW-0966">Cell projection</keyword>
<accession>A0A2P8VLB7</accession>
<keyword evidence="2" id="KW-1185">Reference proteome</keyword>
<dbReference type="GO" id="GO:0009288">
    <property type="term" value="C:bacterial-type flagellum"/>
    <property type="evidence" value="ECO:0007669"/>
    <property type="project" value="InterPro"/>
</dbReference>
<comment type="caution">
    <text evidence="1">The sequence shown here is derived from an EMBL/GenBank/DDBJ whole genome shotgun (WGS) entry which is preliminary data.</text>
</comment>
<dbReference type="Proteomes" id="UP000240212">
    <property type="component" value="Unassembled WGS sequence"/>
</dbReference>
<keyword evidence="1" id="KW-0969">Cilium</keyword>